<dbReference type="EMBL" id="BMAU01021220">
    <property type="protein sequence ID" value="GFY00403.1"/>
    <property type="molecule type" value="Genomic_DNA"/>
</dbReference>
<organism evidence="1 2">
    <name type="scientific">Trichonephila clavipes</name>
    <name type="common">Golden silk orbweaver</name>
    <name type="synonym">Nephila clavipes</name>
    <dbReference type="NCBI Taxonomy" id="2585209"/>
    <lineage>
        <taxon>Eukaryota</taxon>
        <taxon>Metazoa</taxon>
        <taxon>Ecdysozoa</taxon>
        <taxon>Arthropoda</taxon>
        <taxon>Chelicerata</taxon>
        <taxon>Arachnida</taxon>
        <taxon>Araneae</taxon>
        <taxon>Araneomorphae</taxon>
        <taxon>Entelegynae</taxon>
        <taxon>Araneoidea</taxon>
        <taxon>Nephilidae</taxon>
        <taxon>Trichonephila</taxon>
    </lineage>
</organism>
<dbReference type="Proteomes" id="UP000887159">
    <property type="component" value="Unassembled WGS sequence"/>
</dbReference>
<keyword evidence="2" id="KW-1185">Reference proteome</keyword>
<evidence type="ECO:0000313" key="2">
    <source>
        <dbReference type="Proteomes" id="UP000887159"/>
    </source>
</evidence>
<evidence type="ECO:0000313" key="1">
    <source>
        <dbReference type="EMBL" id="GFY00403.1"/>
    </source>
</evidence>
<accession>A0A8X6RWF4</accession>
<dbReference type="AlphaFoldDB" id="A0A8X6RWF4"/>
<comment type="caution">
    <text evidence="1">The sequence shown here is derived from an EMBL/GenBank/DDBJ whole genome shotgun (WGS) entry which is preliminary data.</text>
</comment>
<proteinExistence type="predicted"/>
<gene>
    <name evidence="1" type="ORF">TNCV_1664421</name>
</gene>
<sequence>MTSTHSCPLCILTDLGKFSRTMQPTTHPELLQSGSSSEFRHFRWPPKSSDMNIIEHISNAFHRVVQKKSPPLLNPTDL</sequence>
<reference evidence="1" key="1">
    <citation type="submission" date="2020-08" db="EMBL/GenBank/DDBJ databases">
        <title>Multicomponent nature underlies the extraordinary mechanical properties of spider dragline silk.</title>
        <authorList>
            <person name="Kono N."/>
            <person name="Nakamura H."/>
            <person name="Mori M."/>
            <person name="Yoshida Y."/>
            <person name="Ohtoshi R."/>
            <person name="Malay A.D."/>
            <person name="Moran D.A.P."/>
            <person name="Tomita M."/>
            <person name="Numata K."/>
            <person name="Arakawa K."/>
        </authorList>
    </citation>
    <scope>NUCLEOTIDE SEQUENCE</scope>
</reference>
<name>A0A8X6RWF4_TRICX</name>
<evidence type="ECO:0008006" key="3">
    <source>
        <dbReference type="Google" id="ProtNLM"/>
    </source>
</evidence>
<protein>
    <recommendedName>
        <fullName evidence="3">Tc1-like transposase DDE domain-containing protein</fullName>
    </recommendedName>
</protein>